<dbReference type="AlphaFoldDB" id="A0A914ARV7"/>
<dbReference type="EnsemblMetazoa" id="XM_038210455.1">
    <property type="protein sequence ID" value="XP_038066383.1"/>
    <property type="gene ID" value="LOC119736436"/>
</dbReference>
<feature type="region of interest" description="Disordered" evidence="1">
    <location>
        <begin position="171"/>
        <end position="267"/>
    </location>
</feature>
<dbReference type="PANTHER" id="PTHR37352">
    <property type="entry name" value="TESTIS-SPECIFIC GENE 13 PROTEIN"/>
    <property type="match status" value="1"/>
</dbReference>
<dbReference type="PANTHER" id="PTHR37352:SF1">
    <property type="entry name" value="TESTIS-SPECIFIC GENE 13 PROTEIN"/>
    <property type="match status" value="1"/>
</dbReference>
<evidence type="ECO:0000313" key="2">
    <source>
        <dbReference type="EnsemblMetazoa" id="XP_038066383.1"/>
    </source>
</evidence>
<dbReference type="OMA" id="ECVHANI"/>
<feature type="compositionally biased region" description="Basic residues" evidence="1">
    <location>
        <begin position="184"/>
        <end position="193"/>
    </location>
</feature>
<keyword evidence="3" id="KW-1185">Reference proteome</keyword>
<protein>
    <submittedName>
        <fullName evidence="2">Uncharacterized protein</fullName>
    </submittedName>
</protein>
<feature type="compositionally biased region" description="Acidic residues" evidence="1">
    <location>
        <begin position="479"/>
        <end position="490"/>
    </location>
</feature>
<feature type="compositionally biased region" description="Basic and acidic residues" evidence="1">
    <location>
        <begin position="531"/>
        <end position="540"/>
    </location>
</feature>
<feature type="compositionally biased region" description="Acidic residues" evidence="1">
    <location>
        <begin position="244"/>
        <end position="261"/>
    </location>
</feature>
<name>A0A914ARV7_PATMI</name>
<sequence length="647" mass="72931">MTLSISVRMAVIPDSLNGKSGYTELHNQLKISNQVFLLHHFDRVSDKGRHNVTSSVGEKGDGPTVRGHSEALENSSPRRSRSRQSHNQDEERMERQRREEQYQKWQSFKAKQRSDKHTTLKKKLALQQQLIQAHDELHFQRQVQEERRQAEIREAKRQERRQIQEALTQRGKIDLESERQEARTKRRAARKLATKLQQASLEPGDKQAGPSTAAAAGPGVGRTLSVIPSRGEPRSGRLSVVSSSDEDDYDDDEEKDGDGAEGDVLPHQQDLYKIFGRKQAAYFLRPRIEPEQTKVVPVPQSLRKQGGRAGVTALWGTLRDNSTVKLQKADSKIPQELKAAYGAFVRECLTNNKTVAKRSFYSEEGIPDGEQLQDGSYHQRVKDVQKKVELMYRAAMTNEDKASVLLFNNPIPDYNNLKGTEGPLRYHPSWIDEGDDDEEEASYKKWLREMPSPRPQLPPLEDLPPTPLKPQRPGRDLNEDNDDVDDDDSMSWDSLPDLPGEEDHPKTAKEKPKKLSFLTEAAATVPGQFRKRWDEKRDATGRYIPGKEVMARASLEDDGGGDGQDTKTKAGPSKLRSSTAPPLSSSFTSQSSSGQRKIQTARKDWQPLSLTALEDYKPAVHLLGQGDFAQGQEFMWKPIVATAADKH</sequence>
<dbReference type="OrthoDB" id="9946729at2759"/>
<feature type="compositionally biased region" description="Pro residues" evidence="1">
    <location>
        <begin position="452"/>
        <end position="470"/>
    </location>
</feature>
<feature type="compositionally biased region" description="Low complexity" evidence="1">
    <location>
        <begin position="208"/>
        <end position="217"/>
    </location>
</feature>
<accession>A0A914ARV7</accession>
<feature type="compositionally biased region" description="Low complexity" evidence="1">
    <location>
        <begin position="584"/>
        <end position="593"/>
    </location>
</feature>
<feature type="compositionally biased region" description="Basic and acidic residues" evidence="1">
    <location>
        <begin position="171"/>
        <end position="183"/>
    </location>
</feature>
<dbReference type="InterPro" id="IPR029241">
    <property type="entry name" value="TSGA13"/>
</dbReference>
<evidence type="ECO:0000256" key="1">
    <source>
        <dbReference type="SAM" id="MobiDB-lite"/>
    </source>
</evidence>
<organism evidence="2 3">
    <name type="scientific">Patiria miniata</name>
    <name type="common">Bat star</name>
    <name type="synonym">Asterina miniata</name>
    <dbReference type="NCBI Taxonomy" id="46514"/>
    <lineage>
        <taxon>Eukaryota</taxon>
        <taxon>Metazoa</taxon>
        <taxon>Echinodermata</taxon>
        <taxon>Eleutherozoa</taxon>
        <taxon>Asterozoa</taxon>
        <taxon>Asteroidea</taxon>
        <taxon>Valvatacea</taxon>
        <taxon>Valvatida</taxon>
        <taxon>Asterinidae</taxon>
        <taxon>Patiria</taxon>
    </lineage>
</organism>
<reference evidence="2" key="1">
    <citation type="submission" date="2022-11" db="UniProtKB">
        <authorList>
            <consortium name="EnsemblMetazoa"/>
        </authorList>
    </citation>
    <scope>IDENTIFICATION</scope>
</reference>
<dbReference type="RefSeq" id="XP_038066383.1">
    <property type="nucleotide sequence ID" value="XM_038210455.1"/>
</dbReference>
<feature type="region of interest" description="Disordered" evidence="1">
    <location>
        <begin position="418"/>
        <end position="602"/>
    </location>
</feature>
<dbReference type="GeneID" id="119736436"/>
<evidence type="ECO:0000313" key="3">
    <source>
        <dbReference type="Proteomes" id="UP000887568"/>
    </source>
</evidence>
<feature type="region of interest" description="Disordered" evidence="1">
    <location>
        <begin position="48"/>
        <end position="117"/>
    </location>
</feature>
<feature type="compositionally biased region" description="Basic and acidic residues" evidence="1">
    <location>
        <begin position="86"/>
        <end position="102"/>
    </location>
</feature>
<feature type="compositionally biased region" description="Basic and acidic residues" evidence="1">
    <location>
        <begin position="501"/>
        <end position="510"/>
    </location>
</feature>
<dbReference type="Proteomes" id="UP000887568">
    <property type="component" value="Unplaced"/>
</dbReference>
<proteinExistence type="predicted"/>